<sequence>MCPECFFGLQFSGVPLGRSGHARTSGVINFRSDAFGPEWPGASCGLSGKLPECTGAFCDRSGIFRSAAFGPEWNGVLRSAAFGPKWSPVGVEELPARDLVCTNCITSGFDDSTPVLAPISKDELLVDQALEQASFLKRVRFAPETLSAEAHSSAPHRRMLAPCSDVCHPVKFRKSNSGILASEDVPVDDDPIPGAAIECHDRSIPPSDGESPEMEPVAIIDPDITPSPISRILKKYVGSPNPAKKKTQSKTKPCKSK</sequence>
<evidence type="ECO:0000313" key="3">
    <source>
        <dbReference type="Proteomes" id="UP001279734"/>
    </source>
</evidence>
<evidence type="ECO:0000256" key="1">
    <source>
        <dbReference type="SAM" id="MobiDB-lite"/>
    </source>
</evidence>
<gene>
    <name evidence="2" type="ORF">Nepgr_027206</name>
</gene>
<organism evidence="2 3">
    <name type="scientific">Nepenthes gracilis</name>
    <name type="common">Slender pitcher plant</name>
    <dbReference type="NCBI Taxonomy" id="150966"/>
    <lineage>
        <taxon>Eukaryota</taxon>
        <taxon>Viridiplantae</taxon>
        <taxon>Streptophyta</taxon>
        <taxon>Embryophyta</taxon>
        <taxon>Tracheophyta</taxon>
        <taxon>Spermatophyta</taxon>
        <taxon>Magnoliopsida</taxon>
        <taxon>eudicotyledons</taxon>
        <taxon>Gunneridae</taxon>
        <taxon>Pentapetalae</taxon>
        <taxon>Caryophyllales</taxon>
        <taxon>Nepenthaceae</taxon>
        <taxon>Nepenthes</taxon>
    </lineage>
</organism>
<protein>
    <submittedName>
        <fullName evidence="2">Uncharacterized protein</fullName>
    </submittedName>
</protein>
<comment type="caution">
    <text evidence="2">The sequence shown here is derived from an EMBL/GenBank/DDBJ whole genome shotgun (WGS) entry which is preliminary data.</text>
</comment>
<keyword evidence="3" id="KW-1185">Reference proteome</keyword>
<name>A0AAD3Y195_NEPGR</name>
<feature type="compositionally biased region" description="Low complexity" evidence="1">
    <location>
        <begin position="219"/>
        <end position="231"/>
    </location>
</feature>
<evidence type="ECO:0000313" key="2">
    <source>
        <dbReference type="EMBL" id="GMH25363.1"/>
    </source>
</evidence>
<proteinExistence type="predicted"/>
<feature type="region of interest" description="Disordered" evidence="1">
    <location>
        <begin position="203"/>
        <end position="257"/>
    </location>
</feature>
<accession>A0AAD3Y195</accession>
<dbReference type="AlphaFoldDB" id="A0AAD3Y195"/>
<feature type="compositionally biased region" description="Basic residues" evidence="1">
    <location>
        <begin position="243"/>
        <end position="257"/>
    </location>
</feature>
<dbReference type="Proteomes" id="UP001279734">
    <property type="component" value="Unassembled WGS sequence"/>
</dbReference>
<reference evidence="2" key="1">
    <citation type="submission" date="2023-05" db="EMBL/GenBank/DDBJ databases">
        <title>Nepenthes gracilis genome sequencing.</title>
        <authorList>
            <person name="Fukushima K."/>
        </authorList>
    </citation>
    <scope>NUCLEOTIDE SEQUENCE</scope>
    <source>
        <strain evidence="2">SING2019-196</strain>
    </source>
</reference>
<dbReference type="EMBL" id="BSYO01000029">
    <property type="protein sequence ID" value="GMH25363.1"/>
    <property type="molecule type" value="Genomic_DNA"/>
</dbReference>